<reference evidence="9 10" key="1">
    <citation type="submission" date="2019-03" db="EMBL/GenBank/DDBJ databases">
        <title>Sequencing the genomes of 1000 actinobacteria strains.</title>
        <authorList>
            <person name="Klenk H.-P."/>
        </authorList>
    </citation>
    <scope>NUCLEOTIDE SEQUENCE [LARGE SCALE GENOMIC DNA]</scope>
    <source>
        <strain evidence="9 10">DSM 18936</strain>
    </source>
</reference>
<keyword evidence="2" id="KW-0964">Secreted</keyword>
<feature type="domain" description="SD-repeat containing protein B" evidence="8">
    <location>
        <begin position="639"/>
        <end position="748"/>
    </location>
</feature>
<keyword evidence="5" id="KW-1133">Transmembrane helix</keyword>
<dbReference type="PANTHER" id="PTHR23303">
    <property type="entry name" value="CARBOXYPEPTIDASE REGULATORY REGION-CONTAINING"/>
    <property type="match status" value="1"/>
</dbReference>
<evidence type="ECO:0000256" key="6">
    <source>
        <dbReference type="SAM" id="SignalP"/>
    </source>
</evidence>
<keyword evidence="5" id="KW-0472">Membrane</keyword>
<dbReference type="EMBL" id="SOAU01000001">
    <property type="protein sequence ID" value="TDT14487.1"/>
    <property type="molecule type" value="Genomic_DNA"/>
</dbReference>
<keyword evidence="5" id="KW-0812">Transmembrane</keyword>
<evidence type="ECO:0000313" key="9">
    <source>
        <dbReference type="EMBL" id="TDT14487.1"/>
    </source>
</evidence>
<evidence type="ECO:0000259" key="7">
    <source>
        <dbReference type="Pfam" id="PF01345"/>
    </source>
</evidence>
<dbReference type="Pfam" id="PF01345">
    <property type="entry name" value="DUF11"/>
    <property type="match status" value="1"/>
</dbReference>
<feature type="chain" id="PRO_5039628456" evidence="6">
    <location>
        <begin position="22"/>
        <end position="1108"/>
    </location>
</feature>
<comment type="subcellular location">
    <subcellularLocation>
        <location evidence="1">Secreted</location>
    </subcellularLocation>
</comment>
<feature type="domain" description="DUF11" evidence="7">
    <location>
        <begin position="803"/>
        <end position="907"/>
    </location>
</feature>
<evidence type="ECO:0000313" key="10">
    <source>
        <dbReference type="Proteomes" id="UP000294558"/>
    </source>
</evidence>
<evidence type="ECO:0000256" key="5">
    <source>
        <dbReference type="SAM" id="Phobius"/>
    </source>
</evidence>
<dbReference type="Proteomes" id="UP000294558">
    <property type="component" value="Unassembled WGS sequence"/>
</dbReference>
<dbReference type="AlphaFoldDB" id="A0A4R7HU55"/>
<comment type="caution">
    <text evidence="9">The sequence shown here is derived from an EMBL/GenBank/DDBJ whole genome shotgun (WGS) entry which is preliminary data.</text>
</comment>
<feature type="transmembrane region" description="Helical" evidence="5">
    <location>
        <begin position="1077"/>
        <end position="1097"/>
    </location>
</feature>
<evidence type="ECO:0000256" key="2">
    <source>
        <dbReference type="ARBA" id="ARBA00022525"/>
    </source>
</evidence>
<feature type="domain" description="SD-repeat containing protein B" evidence="8">
    <location>
        <begin position="41"/>
        <end position="131"/>
    </location>
</feature>
<accession>A0A4R7HU55</accession>
<dbReference type="RefSeq" id="WP_166657269.1">
    <property type="nucleotide sequence ID" value="NZ_SOAU01000001.1"/>
</dbReference>
<organism evidence="9 10">
    <name type="scientific">Ilumatobacter fluminis</name>
    <dbReference type="NCBI Taxonomy" id="467091"/>
    <lineage>
        <taxon>Bacteria</taxon>
        <taxon>Bacillati</taxon>
        <taxon>Actinomycetota</taxon>
        <taxon>Acidimicrobiia</taxon>
        <taxon>Acidimicrobiales</taxon>
        <taxon>Ilumatobacteraceae</taxon>
        <taxon>Ilumatobacter</taxon>
    </lineage>
</organism>
<dbReference type="InterPro" id="IPR051417">
    <property type="entry name" value="SDr/BOS_complex"/>
</dbReference>
<name>A0A4R7HU55_9ACTN</name>
<evidence type="ECO:0000256" key="1">
    <source>
        <dbReference type="ARBA" id="ARBA00004613"/>
    </source>
</evidence>
<dbReference type="Gene3D" id="2.60.40.10">
    <property type="entry name" value="Immunoglobulins"/>
    <property type="match status" value="3"/>
</dbReference>
<feature type="region of interest" description="Disordered" evidence="4">
    <location>
        <begin position="893"/>
        <end position="913"/>
    </location>
</feature>
<gene>
    <name evidence="9" type="ORF">BDK89_0042</name>
</gene>
<dbReference type="GO" id="GO:0005576">
    <property type="term" value="C:extracellular region"/>
    <property type="evidence" value="ECO:0007669"/>
    <property type="project" value="UniProtKB-SubCell"/>
</dbReference>
<keyword evidence="3 6" id="KW-0732">Signal</keyword>
<feature type="signal peptide" evidence="6">
    <location>
        <begin position="1"/>
        <end position="21"/>
    </location>
</feature>
<dbReference type="InterPro" id="IPR033764">
    <property type="entry name" value="Sdr_B"/>
</dbReference>
<dbReference type="SUPFAM" id="SSF49478">
    <property type="entry name" value="Cna protein B-type domain"/>
    <property type="match status" value="1"/>
</dbReference>
<dbReference type="InterPro" id="IPR001434">
    <property type="entry name" value="OmcB-like_DUF11"/>
</dbReference>
<protein>
    <submittedName>
        <fullName evidence="9">SdrD B-like protein</fullName>
    </submittedName>
</protein>
<sequence>MHRLLSLVIALGATATGWTVASPTTVTASTEPVAAHSSGCGGVVFDDLDFDGEHDETESGVAGVTIRTTDRTGRAITADTDDTGTWHVDLDDDQFPIRLEFETPDGFEPGPTGPHNGSDVQFVDDADSCTGEPTGSFGVFVPGASCAHSATLVTGCYRAADHPDGGRVPAVELVDPSTVDVGAVDGDSADDWLTLAPEPAADVDTVGSIHGIATDWRGNVYAAAFVKRHTTLRSDLNPAGNPTAIYRLRPGAEPELLTIVDRNATDPHDTDGDVRSDAAAFDDVYRTGLGDIEVTNDGTQLFAVDLGRRELVTVALPSGDVTGRRPLTADTLGISRCNATEASPFGDLRPFGLGITSDDRLLVGVVCSAESTVEPGGAIDDEQADARPLGDPTQLRAYVVEMTETVGTAKSVGNGFEVRLAWDLDADRGVTYDNGLLSNAAVWRPWVDAVPFRTEHDVVSYPQPAVTDIDVDGAGNLIVALGDRWGHQTMPDSTAPTTDGDTHDIVETVIAGDLQRACPDGDGWVIEGTGDCDGGVGNGFEFFDGDSYGWHAETTLGGVVTMPDDGTGKEAVVVTQMDPLVGWAEPWRSGGIAWHDTSTGEFVRGVRLYDGRNAEPDHTFEKSSGLAGLALLCETAPIEIGGRVWRDVDGDGDQDADEPSIGGVEMELRAPDGVVLTTAVTDSDGRYRFRDDGKVPLADRDDYLVTVAHRNSTSGPFGRWGEHTGLRPTHPHLGGDARLDSDALVAQDDTTVSGMTYAPVHAGDDPDTPALEPLVDHSTDFGFQEQYDLAVATRWVRHDDVLGVLAFEIIIHNQGSEPSGAFSFVDRIPYGTSVLAASHGADTDATDGRTIRWHITESAQLAPGETRRLTVIVNVDDPGQSPFVNVVELTGYADRDDDSTPGNETADSIRNRPNAYTADGGIIDDNGAWAEEDDADIATVHLHQITGRLWVDPDRDADYEPNDLVGDTAWERPVAGVAVVLRHVDGAEVERQWTSHDGTYRFTMVPSDEYVLEVQPDEFTDARPLGDYDWLSSPYRSGRIERLDGVTIPVELRAGDDAVVTIDLPVAKRGGIAWLGWYRTEFVLPVLIAAAVVLLLLQRRANRITALA</sequence>
<dbReference type="InterPro" id="IPR013783">
    <property type="entry name" value="Ig-like_fold"/>
</dbReference>
<dbReference type="Pfam" id="PF17210">
    <property type="entry name" value="SdrD_B"/>
    <property type="match status" value="2"/>
</dbReference>
<evidence type="ECO:0000256" key="3">
    <source>
        <dbReference type="ARBA" id="ARBA00022729"/>
    </source>
</evidence>
<evidence type="ECO:0000256" key="4">
    <source>
        <dbReference type="SAM" id="MobiDB-lite"/>
    </source>
</evidence>
<dbReference type="SUPFAM" id="SSF117074">
    <property type="entry name" value="Hypothetical protein PA1324"/>
    <property type="match status" value="1"/>
</dbReference>
<keyword evidence="10" id="KW-1185">Reference proteome</keyword>
<evidence type="ECO:0000259" key="8">
    <source>
        <dbReference type="Pfam" id="PF17210"/>
    </source>
</evidence>
<dbReference type="GO" id="GO:0005975">
    <property type="term" value="P:carbohydrate metabolic process"/>
    <property type="evidence" value="ECO:0007669"/>
    <property type="project" value="UniProtKB-ARBA"/>
</dbReference>
<proteinExistence type="predicted"/>